<protein>
    <recommendedName>
        <fullName evidence="2 5">Peptide-methionine (R)-S-oxide reductase</fullName>
        <ecNumber evidence="2 5">1.8.4.12</ecNumber>
    </recommendedName>
</protein>
<evidence type="ECO:0000256" key="5">
    <source>
        <dbReference type="RuleBase" id="RU365044"/>
    </source>
</evidence>
<feature type="domain" description="MsrB" evidence="6">
    <location>
        <begin position="15"/>
        <end position="137"/>
    </location>
</feature>
<dbReference type="EMBL" id="VDLU01000003">
    <property type="protein sequence ID" value="TNJ27776.1"/>
    <property type="molecule type" value="Genomic_DNA"/>
</dbReference>
<dbReference type="Pfam" id="PF01641">
    <property type="entry name" value="SelR"/>
    <property type="match status" value="1"/>
</dbReference>
<reference evidence="7" key="1">
    <citation type="submission" date="2017-12" db="EMBL/GenBank/DDBJ databases">
        <title>Evolution of oxygen defenses in diplomonads: an ancestral core extended with laterally acquired functions.</title>
        <authorList>
            <person name="Jimenez-Gonzalez A."/>
            <person name="Xu F."/>
            <person name="Andersson J.O."/>
        </authorList>
    </citation>
    <scope>NUCLEOTIDE SEQUENCE</scope>
</reference>
<dbReference type="SUPFAM" id="SSF51316">
    <property type="entry name" value="Mss4-like"/>
    <property type="match status" value="1"/>
</dbReference>
<gene>
    <name evidence="7" type="ORF">GM_10126</name>
    <name evidence="8" type="ORF">GMRT_10126</name>
</gene>
<dbReference type="GO" id="GO:0005737">
    <property type="term" value="C:cytoplasm"/>
    <property type="evidence" value="ECO:0007669"/>
    <property type="project" value="TreeGrafter"/>
</dbReference>
<comment type="similarity">
    <text evidence="1 5">Belongs to the MsrB Met sulfoxide reductase family.</text>
</comment>
<reference evidence="8 9" key="2">
    <citation type="submission" date="2019-05" db="EMBL/GenBank/DDBJ databases">
        <title>The compact genome of Giardia muris reveals important steps in the evolution of intestinal protozoan parasites.</title>
        <authorList>
            <person name="Xu F."/>
            <person name="Jimenez-Gonzalez A."/>
            <person name="Einarsson E."/>
            <person name="Astvaldsson A."/>
            <person name="Peirasmaki D."/>
            <person name="Eckmann L."/>
            <person name="Andersson J.O."/>
            <person name="Svard S.G."/>
            <person name="Jerlstrom-Hultqvist J."/>
        </authorList>
    </citation>
    <scope>NUCLEOTIDE SEQUENCE [LARGE SCALE GENOMIC DNA]</scope>
    <source>
        <strain evidence="8 9">Roberts-Thomson</strain>
    </source>
</reference>
<accession>A0A3S5GR46</accession>
<comment type="catalytic activity">
    <reaction evidence="4 5">
        <text>L-methionyl-[protein] + [thioredoxin]-disulfide + H2O = L-methionyl-(R)-S-oxide-[protein] + [thioredoxin]-dithiol</text>
        <dbReference type="Rhea" id="RHEA:24164"/>
        <dbReference type="Rhea" id="RHEA-COMP:10698"/>
        <dbReference type="Rhea" id="RHEA-COMP:10700"/>
        <dbReference type="Rhea" id="RHEA-COMP:12313"/>
        <dbReference type="Rhea" id="RHEA-COMP:12314"/>
        <dbReference type="ChEBI" id="CHEBI:15377"/>
        <dbReference type="ChEBI" id="CHEBI:16044"/>
        <dbReference type="ChEBI" id="CHEBI:29950"/>
        <dbReference type="ChEBI" id="CHEBI:45764"/>
        <dbReference type="ChEBI" id="CHEBI:50058"/>
        <dbReference type="EC" id="1.8.4.12"/>
    </reaction>
</comment>
<dbReference type="EMBL" id="MG708251">
    <property type="protein sequence ID" value="AXQ17135.1"/>
    <property type="molecule type" value="Genomic_DNA"/>
</dbReference>
<keyword evidence="3 5" id="KW-0560">Oxidoreductase</keyword>
<evidence type="ECO:0000313" key="7">
    <source>
        <dbReference type="EMBL" id="AXQ17135.1"/>
    </source>
</evidence>
<dbReference type="VEuPathDB" id="GiardiaDB:GMRT_10126"/>
<evidence type="ECO:0000256" key="3">
    <source>
        <dbReference type="ARBA" id="ARBA00023002"/>
    </source>
</evidence>
<dbReference type="GO" id="GO:0033743">
    <property type="term" value="F:peptide-methionine (R)-S-oxide reductase activity"/>
    <property type="evidence" value="ECO:0007669"/>
    <property type="project" value="UniProtKB-EC"/>
</dbReference>
<keyword evidence="9" id="KW-1185">Reference proteome</keyword>
<evidence type="ECO:0000256" key="2">
    <source>
        <dbReference type="ARBA" id="ARBA00012499"/>
    </source>
</evidence>
<dbReference type="Gene3D" id="2.170.150.20">
    <property type="entry name" value="Peptide methionine sulfoxide reductase"/>
    <property type="match status" value="1"/>
</dbReference>
<dbReference type="GO" id="GO:0030091">
    <property type="term" value="P:protein repair"/>
    <property type="evidence" value="ECO:0007669"/>
    <property type="project" value="InterPro"/>
</dbReference>
<dbReference type="PANTHER" id="PTHR10173:SF52">
    <property type="entry name" value="METHIONINE-R-SULFOXIDE REDUCTASE B1"/>
    <property type="match status" value="1"/>
</dbReference>
<evidence type="ECO:0000256" key="1">
    <source>
        <dbReference type="ARBA" id="ARBA00007174"/>
    </source>
</evidence>
<dbReference type="PROSITE" id="PS51790">
    <property type="entry name" value="MSRB"/>
    <property type="match status" value="1"/>
</dbReference>
<dbReference type="PANTHER" id="PTHR10173">
    <property type="entry name" value="METHIONINE SULFOXIDE REDUCTASE"/>
    <property type="match status" value="1"/>
</dbReference>
<proteinExistence type="inferred from homology"/>
<comment type="cofactor">
    <cofactor evidence="5">
        <name>Zn(2+)</name>
        <dbReference type="ChEBI" id="CHEBI:29105"/>
    </cofactor>
    <text evidence="5">Binds 1 zinc ion per subunit.</text>
</comment>
<dbReference type="InterPro" id="IPR011057">
    <property type="entry name" value="Mss4-like_sf"/>
</dbReference>
<dbReference type="OrthoDB" id="44061at2759"/>
<dbReference type="InterPro" id="IPR002579">
    <property type="entry name" value="Met_Sox_Rdtase_MsrB_dom"/>
</dbReference>
<evidence type="ECO:0000259" key="6">
    <source>
        <dbReference type="PROSITE" id="PS51790"/>
    </source>
</evidence>
<keyword evidence="5" id="KW-0479">Metal-binding</keyword>
<organism evidence="7">
    <name type="scientific">Giardia muris</name>
    <dbReference type="NCBI Taxonomy" id="5742"/>
    <lineage>
        <taxon>Eukaryota</taxon>
        <taxon>Metamonada</taxon>
        <taxon>Diplomonadida</taxon>
        <taxon>Hexamitidae</taxon>
        <taxon>Giardiinae</taxon>
        <taxon>Giardia</taxon>
    </lineage>
</organism>
<evidence type="ECO:0000313" key="9">
    <source>
        <dbReference type="Proteomes" id="UP000315496"/>
    </source>
</evidence>
<dbReference type="Proteomes" id="UP000315496">
    <property type="component" value="Chromosome 3"/>
</dbReference>
<dbReference type="GO" id="GO:0006979">
    <property type="term" value="P:response to oxidative stress"/>
    <property type="evidence" value="ECO:0007669"/>
    <property type="project" value="InterPro"/>
</dbReference>
<dbReference type="AlphaFoldDB" id="A0A3S5GR46"/>
<keyword evidence="5" id="KW-0862">Zinc</keyword>
<evidence type="ECO:0000256" key="4">
    <source>
        <dbReference type="ARBA" id="ARBA00048488"/>
    </source>
</evidence>
<dbReference type="GO" id="GO:0046872">
    <property type="term" value="F:metal ion binding"/>
    <property type="evidence" value="ECO:0007669"/>
    <property type="project" value="UniProtKB-KW"/>
</dbReference>
<dbReference type="NCBIfam" id="TIGR00357">
    <property type="entry name" value="peptide-methionine (R)-S-oxide reductase MsrB"/>
    <property type="match status" value="1"/>
</dbReference>
<evidence type="ECO:0000313" key="8">
    <source>
        <dbReference type="EMBL" id="TNJ27776.1"/>
    </source>
</evidence>
<dbReference type="EC" id="1.8.4.12" evidence="2 5"/>
<name>A0A3S5GR46_GIAMU</name>
<sequence>MSLSAEERRDLLVRAAKTRRKLSPEQRAIIFDQGTEAPFKNKYWDCHDEGTYTCASCGLPLFSSESKYDSETGWPAFHSPIEASFLLYREDTSHGMTRREVVCGGCGGNLGHVFEDGPRPTGMRYCINSASLNLEGRK</sequence>
<dbReference type="InterPro" id="IPR028427">
    <property type="entry name" value="Met_Sox_Rdtase_MsrB"/>
</dbReference>